<dbReference type="InterPro" id="IPR005493">
    <property type="entry name" value="RraA/RraA-like"/>
</dbReference>
<dbReference type="PANTHER" id="PTHR33254:SF16">
    <property type="entry name" value="BLR3842 PROTEIN"/>
    <property type="match status" value="1"/>
</dbReference>
<dbReference type="Gene3D" id="3.50.30.40">
    <property type="entry name" value="Ribonuclease E inhibitor RraA/RraA-like"/>
    <property type="match status" value="1"/>
</dbReference>
<dbReference type="InterPro" id="IPR036704">
    <property type="entry name" value="RraA/RraA-like_sf"/>
</dbReference>
<dbReference type="EMBL" id="CAFAAJ010000191">
    <property type="protein sequence ID" value="CAB4821212.1"/>
    <property type="molecule type" value="Genomic_DNA"/>
</dbReference>
<gene>
    <name evidence="1" type="ORF">UFOPK3001_02194</name>
    <name evidence="2" type="ORF">UFOPK3954_02173</name>
</gene>
<dbReference type="NCBIfam" id="NF006093">
    <property type="entry name" value="PRK08245.1"/>
    <property type="match status" value="1"/>
</dbReference>
<evidence type="ECO:0000313" key="2">
    <source>
        <dbReference type="EMBL" id="CAB5008386.1"/>
    </source>
</evidence>
<dbReference type="AlphaFoldDB" id="A0A6J6ZHW4"/>
<dbReference type="PANTHER" id="PTHR33254">
    <property type="entry name" value="4-HYDROXY-4-METHYL-2-OXOGLUTARATE ALDOLASE 3-RELATED"/>
    <property type="match status" value="1"/>
</dbReference>
<proteinExistence type="predicted"/>
<protein>
    <submittedName>
        <fullName evidence="1">Unannotated protein</fullName>
    </submittedName>
</protein>
<accession>A0A6J6ZHW4</accession>
<organism evidence="1">
    <name type="scientific">freshwater metagenome</name>
    <dbReference type="NCBI Taxonomy" id="449393"/>
    <lineage>
        <taxon>unclassified sequences</taxon>
        <taxon>metagenomes</taxon>
        <taxon>ecological metagenomes</taxon>
    </lineage>
</organism>
<evidence type="ECO:0000313" key="1">
    <source>
        <dbReference type="EMBL" id="CAB4821212.1"/>
    </source>
</evidence>
<name>A0A6J6ZHW4_9ZZZZ</name>
<dbReference type="CDD" id="cd16841">
    <property type="entry name" value="RraA_family"/>
    <property type="match status" value="1"/>
</dbReference>
<dbReference type="Pfam" id="PF03737">
    <property type="entry name" value="RraA-like"/>
    <property type="match status" value="1"/>
</dbReference>
<reference evidence="1" key="1">
    <citation type="submission" date="2020-05" db="EMBL/GenBank/DDBJ databases">
        <authorList>
            <person name="Chiriac C."/>
            <person name="Salcher M."/>
            <person name="Ghai R."/>
            <person name="Kavagutti S V."/>
        </authorList>
    </citation>
    <scope>NUCLEOTIDE SEQUENCE</scope>
</reference>
<sequence>MSEIPDVLTDELREQLRTVSTATLAHQLQMRGIRGTFLTGLKPTHPEMRMVGRARTLRYVALREDQVQRFQKGVNAQKRAAEGIEPGDILVIEARNVPDAGTIGDIYVSRVHARGGVGVITDGALRDTPAIASIPISVYHQSSHASTYSRHHMPYSTDDCITCAGVFVEPGDVIVGDAEGAVVIPAALVGEVTKAALAQEDVEAFAIERVAAGESTLDLFPLAESRRAEYEAWRTAHGRTN</sequence>
<dbReference type="EMBL" id="CAFBON010000302">
    <property type="protein sequence ID" value="CAB5008386.1"/>
    <property type="molecule type" value="Genomic_DNA"/>
</dbReference>
<dbReference type="SUPFAM" id="SSF89562">
    <property type="entry name" value="RraA-like"/>
    <property type="match status" value="1"/>
</dbReference>